<name>A0A1B2EDM0_9HYPH</name>
<reference evidence="1" key="1">
    <citation type="submission" date="2016-07" db="EMBL/GenBank/DDBJ databases">
        <title>Microvirga ossetica sp. nov. a new species of rhizobia isolated from root nodules of the legume species Vicia alpestris Steven originated from North Ossetia region in the Caucasus.</title>
        <authorList>
            <person name="Safronova V.I."/>
            <person name="Kuznetsova I.G."/>
            <person name="Sazanova A.L."/>
            <person name="Belimov A."/>
            <person name="Andronov E."/>
            <person name="Osledkin Y.S."/>
            <person name="Onishchuk O.P."/>
            <person name="Kurchak O.N."/>
            <person name="Shaposhnikov A.I."/>
            <person name="Willems A."/>
            <person name="Tikhonovich I.A."/>
        </authorList>
    </citation>
    <scope>NUCLEOTIDE SEQUENCE [LARGE SCALE GENOMIC DNA]</scope>
    <source>
        <strain evidence="1">V5/3M</strain>
    </source>
</reference>
<gene>
    <name evidence="1" type="ORF">BB934_07490</name>
</gene>
<organism evidence="1">
    <name type="scientific">Microvirga ossetica</name>
    <dbReference type="NCBI Taxonomy" id="1882682"/>
    <lineage>
        <taxon>Bacteria</taxon>
        <taxon>Pseudomonadati</taxon>
        <taxon>Pseudomonadota</taxon>
        <taxon>Alphaproteobacteria</taxon>
        <taxon>Hyphomicrobiales</taxon>
        <taxon>Methylobacteriaceae</taxon>
        <taxon>Microvirga</taxon>
    </lineage>
</organism>
<protein>
    <submittedName>
        <fullName evidence="1">Uncharacterized protein</fullName>
    </submittedName>
</protein>
<dbReference type="AlphaFoldDB" id="A0A1B2EDM0"/>
<dbReference type="EMBL" id="CP016616">
    <property type="protein sequence ID" value="ANY78096.1"/>
    <property type="molecule type" value="Genomic_DNA"/>
</dbReference>
<proteinExistence type="predicted"/>
<sequence>MDIQFPQMRLVCLSHGAFGRFYRYRSGRGLPLHVLFCGGQYLDPAREVIPALILDVIVEIGPDPVRLVEKDLIPDFEHEEAPCLSGHIHPPNHSFGKALP</sequence>
<dbReference type="KEGG" id="moc:BB934_07490"/>
<evidence type="ECO:0000313" key="1">
    <source>
        <dbReference type="EMBL" id="ANY78096.1"/>
    </source>
</evidence>
<accession>A0A1B2EDM0</accession>